<keyword evidence="6" id="KW-1185">Reference proteome</keyword>
<evidence type="ECO:0000256" key="2">
    <source>
        <dbReference type="ARBA" id="ARBA00022801"/>
    </source>
</evidence>
<feature type="region of interest" description="Disordered" evidence="3">
    <location>
        <begin position="313"/>
        <end position="344"/>
    </location>
</feature>
<reference evidence="5" key="1">
    <citation type="submission" date="2023-09" db="EMBL/GenBank/DDBJ databases">
        <title>30 novel species of actinomycetes from the DSMZ collection.</title>
        <authorList>
            <person name="Nouioui I."/>
        </authorList>
    </citation>
    <scope>NUCLEOTIDE SEQUENCE</scope>
    <source>
        <strain evidence="5">DSM 115977</strain>
    </source>
</reference>
<protein>
    <submittedName>
        <fullName evidence="5">M20/M25/M40 family metallo-hydrolase</fullName>
    </submittedName>
</protein>
<comment type="caution">
    <text evidence="5">The sequence shown here is derived from an EMBL/GenBank/DDBJ whole genome shotgun (WGS) entry which is preliminary data.</text>
</comment>
<dbReference type="Proteomes" id="UP001180973">
    <property type="component" value="Unassembled WGS sequence"/>
</dbReference>
<dbReference type="EMBL" id="JAVRFL010000003">
    <property type="protein sequence ID" value="MDT0528012.1"/>
    <property type="molecule type" value="Genomic_DNA"/>
</dbReference>
<dbReference type="PANTHER" id="PTHR43808:SF9">
    <property type="entry name" value="BLL0789 PROTEIN"/>
    <property type="match status" value="1"/>
</dbReference>
<sequence length="380" mass="39410">MSSFGPSAALDALHRYTLHESPTGDRRALAALADVLDADAARAGFDTARESHPSGDHLVWTLPARGVPGDPVLLLTHYDTVWPVGTLSGMPWSVEGDVVRGPGVYDTKAGIVALLAAAARVERQGAPHPEIRVLVVADEEIGSPTATGLVRAEAARARAVLGLEPPHPGGDLKTGRRGSTRVRIEVTGVEAHAALDPDAGVNAIDELVDQLVRLRALVRGRPVLLNTGTIAGGGRTNVVAGAAHVELGLRFTDPDDEDAVLAGLRSLHPVRDRARLDARLLSHRPTWRPDEAGAHLLDRIVGVAADLGQRLAGRPADGAADTNTTGALGRPTVDGLAPPGGGAHARQEWVSAAGIDARSDLLAALFTGLHTEAASRGDGA</sequence>
<proteinExistence type="predicted"/>
<evidence type="ECO:0000256" key="1">
    <source>
        <dbReference type="ARBA" id="ARBA00022723"/>
    </source>
</evidence>
<dbReference type="InterPro" id="IPR036264">
    <property type="entry name" value="Bact_exopeptidase_dim_dom"/>
</dbReference>
<dbReference type="Pfam" id="PF07687">
    <property type="entry name" value="M20_dimer"/>
    <property type="match status" value="1"/>
</dbReference>
<evidence type="ECO:0000313" key="6">
    <source>
        <dbReference type="Proteomes" id="UP001180973"/>
    </source>
</evidence>
<gene>
    <name evidence="5" type="ORF">RM555_03275</name>
</gene>
<dbReference type="RefSeq" id="WP_311410373.1">
    <property type="nucleotide sequence ID" value="NZ_JAVRFL010000003.1"/>
</dbReference>
<organism evidence="5 6">
    <name type="scientific">Micromonospora reichwaldensis</name>
    <dbReference type="NCBI Taxonomy" id="3075516"/>
    <lineage>
        <taxon>Bacteria</taxon>
        <taxon>Bacillati</taxon>
        <taxon>Actinomycetota</taxon>
        <taxon>Actinomycetes</taxon>
        <taxon>Micromonosporales</taxon>
        <taxon>Micromonosporaceae</taxon>
        <taxon>Micromonospora</taxon>
    </lineage>
</organism>
<dbReference type="InterPro" id="IPR017150">
    <property type="entry name" value="Pept_M20_glutamate_carboxypep"/>
</dbReference>
<dbReference type="PANTHER" id="PTHR43808">
    <property type="entry name" value="ACETYLORNITHINE DEACETYLASE"/>
    <property type="match status" value="1"/>
</dbReference>
<accession>A0ABU2WQ47</accession>
<dbReference type="Gene3D" id="3.40.630.10">
    <property type="entry name" value="Zn peptidases"/>
    <property type="match status" value="1"/>
</dbReference>
<dbReference type="SUPFAM" id="SSF55031">
    <property type="entry name" value="Bacterial exopeptidase dimerisation domain"/>
    <property type="match status" value="1"/>
</dbReference>
<name>A0ABU2WQ47_9ACTN</name>
<feature type="compositionally biased region" description="Low complexity" evidence="3">
    <location>
        <begin position="316"/>
        <end position="327"/>
    </location>
</feature>
<keyword evidence="1" id="KW-0479">Metal-binding</keyword>
<dbReference type="SUPFAM" id="SSF53187">
    <property type="entry name" value="Zn-dependent exopeptidases"/>
    <property type="match status" value="1"/>
</dbReference>
<evidence type="ECO:0000259" key="4">
    <source>
        <dbReference type="Pfam" id="PF07687"/>
    </source>
</evidence>
<dbReference type="InterPro" id="IPR002933">
    <property type="entry name" value="Peptidase_M20"/>
</dbReference>
<keyword evidence="2" id="KW-0378">Hydrolase</keyword>
<evidence type="ECO:0000256" key="3">
    <source>
        <dbReference type="SAM" id="MobiDB-lite"/>
    </source>
</evidence>
<feature type="domain" description="Peptidase M20 dimerisation" evidence="4">
    <location>
        <begin position="174"/>
        <end position="265"/>
    </location>
</feature>
<dbReference type="Pfam" id="PF01546">
    <property type="entry name" value="Peptidase_M20"/>
    <property type="match status" value="1"/>
</dbReference>
<dbReference type="PIRSF" id="PIRSF037238">
    <property type="entry name" value="Carboxypeptidase_G2"/>
    <property type="match status" value="1"/>
</dbReference>
<dbReference type="Gene3D" id="3.30.70.360">
    <property type="match status" value="1"/>
</dbReference>
<dbReference type="InterPro" id="IPR011650">
    <property type="entry name" value="Peptidase_M20_dimer"/>
</dbReference>
<dbReference type="InterPro" id="IPR050072">
    <property type="entry name" value="Peptidase_M20A"/>
</dbReference>
<evidence type="ECO:0000313" key="5">
    <source>
        <dbReference type="EMBL" id="MDT0528012.1"/>
    </source>
</evidence>